<evidence type="ECO:0000313" key="2">
    <source>
        <dbReference type="EMBL" id="WOK95131.1"/>
    </source>
</evidence>
<feature type="region of interest" description="Disordered" evidence="1">
    <location>
        <begin position="610"/>
        <end position="671"/>
    </location>
</feature>
<feature type="region of interest" description="Disordered" evidence="1">
    <location>
        <begin position="412"/>
        <end position="435"/>
    </location>
</feature>
<feature type="compositionally biased region" description="Basic and acidic residues" evidence="1">
    <location>
        <begin position="768"/>
        <end position="781"/>
    </location>
</feature>
<feature type="compositionally biased region" description="Basic and acidic residues" evidence="1">
    <location>
        <begin position="1414"/>
        <end position="1427"/>
    </location>
</feature>
<feature type="compositionally biased region" description="Basic and acidic residues" evidence="1">
    <location>
        <begin position="926"/>
        <end position="951"/>
    </location>
</feature>
<dbReference type="GO" id="GO:0040029">
    <property type="term" value="P:epigenetic regulation of gene expression"/>
    <property type="evidence" value="ECO:0007669"/>
    <property type="project" value="TreeGrafter"/>
</dbReference>
<feature type="compositionally biased region" description="Basic and acidic residues" evidence="1">
    <location>
        <begin position="1051"/>
        <end position="1066"/>
    </location>
</feature>
<feature type="compositionally biased region" description="Low complexity" evidence="1">
    <location>
        <begin position="657"/>
        <end position="668"/>
    </location>
</feature>
<gene>
    <name evidence="2" type="ORF">Cni_G03838</name>
</gene>
<feature type="compositionally biased region" description="Polar residues" evidence="1">
    <location>
        <begin position="184"/>
        <end position="198"/>
    </location>
</feature>
<feature type="compositionally biased region" description="Polar residues" evidence="1">
    <location>
        <begin position="45"/>
        <end position="75"/>
    </location>
</feature>
<evidence type="ECO:0000313" key="3">
    <source>
        <dbReference type="Proteomes" id="UP001327560"/>
    </source>
</evidence>
<feature type="compositionally biased region" description="Basic residues" evidence="1">
    <location>
        <begin position="896"/>
        <end position="908"/>
    </location>
</feature>
<evidence type="ECO:0000256" key="1">
    <source>
        <dbReference type="SAM" id="MobiDB-lite"/>
    </source>
</evidence>
<feature type="compositionally biased region" description="Polar residues" evidence="1">
    <location>
        <begin position="104"/>
        <end position="128"/>
    </location>
</feature>
<feature type="compositionally biased region" description="Polar residues" evidence="1">
    <location>
        <begin position="842"/>
        <end position="863"/>
    </location>
</feature>
<dbReference type="PROSITE" id="PS51257">
    <property type="entry name" value="PROKAR_LIPOPROTEIN"/>
    <property type="match status" value="1"/>
</dbReference>
<feature type="compositionally biased region" description="Basic and acidic residues" evidence="1">
    <location>
        <begin position="1576"/>
        <end position="1585"/>
    </location>
</feature>
<feature type="compositionally biased region" description="Basic and acidic residues" evidence="1">
    <location>
        <begin position="1206"/>
        <end position="1217"/>
    </location>
</feature>
<feature type="compositionally biased region" description="Basic and acidic residues" evidence="1">
    <location>
        <begin position="1005"/>
        <end position="1019"/>
    </location>
</feature>
<feature type="compositionally biased region" description="Polar residues" evidence="1">
    <location>
        <begin position="1161"/>
        <end position="1177"/>
    </location>
</feature>
<name>A0AAQ3JSK8_9LILI</name>
<feature type="region of interest" description="Disordered" evidence="1">
    <location>
        <begin position="478"/>
        <end position="505"/>
    </location>
</feature>
<feature type="compositionally biased region" description="Polar residues" evidence="1">
    <location>
        <begin position="1067"/>
        <end position="1087"/>
    </location>
</feature>
<feature type="compositionally biased region" description="Low complexity" evidence="1">
    <location>
        <begin position="821"/>
        <end position="837"/>
    </location>
</feature>
<dbReference type="PANTHER" id="PTHR34805">
    <property type="entry name" value="PROTEIN MODIFIER OF SNC1 1"/>
    <property type="match status" value="1"/>
</dbReference>
<keyword evidence="3" id="KW-1185">Reference proteome</keyword>
<feature type="compositionally biased region" description="Basic residues" evidence="1">
    <location>
        <begin position="977"/>
        <end position="988"/>
    </location>
</feature>
<protein>
    <submittedName>
        <fullName evidence="2">Protein MODIFIER OF SNC1 1-like</fullName>
    </submittedName>
</protein>
<feature type="compositionally biased region" description="Polar residues" evidence="1">
    <location>
        <begin position="1107"/>
        <end position="1130"/>
    </location>
</feature>
<sequence>MRIPCVYEKVPSHGDRPLNTVYVGFACMTILGKVPKPINLPSQRGTLTWGSRPSSSSSNAWGSATLLSPKTDGSTGSPSHYSGRPSSGGSGTRPSTAGSDRSQDPSPNAWGSNSRPSTASVLLPSNQAPVLAARPRSAETRPMVTRPRSAETRPGSSQLSRFAENSGEHAVAWGTSRTAEKLGVTSSKTDEFSLSSGDFPTLGSDKKSVPPSLQGHSSQGHFDAPSDPLGPNEKLEHSLSGDGYVVCGNDGALITLRNSYDDDERASLNKELQNNQHQAQTYKSLKMTSHHFDSLHSSSVRPPDGVWYGGAIGGSPYQSAGPPGSFPVDRFVCYPCQFPPNSEAVPRPGVGPSHYQPTNGETYRPQVLHNSYIFPTHPVIPVRPGPYQTPVPYEGYHGYHKASFYNSGEQQIPSGGVATQPSSYNQHPKQTGNSTTVEFQNGPGGDDKQMAERQISCSRAHVPCQGPFKVLLKPHAGTEDNHSKEKIHYGSSTSHSDVEQKPGGSIFKVGEQSTSIRKNEMAKLGNFTTDNQLPSKIATVGECQLSNPVSTNSNENLCKTSEGILKRAPDIATPVINDQKNNSIVRKNAALIEKIEGLNNKIRSCDSLTTTGEAPVRQERSKQPNGVNTKPERSTKSPLCNAPLTENLSTSRIMDMSASESKTVTVSSESKDSILMKPDPLKLAESVSHVSKRTRAAQNRSDYYSTLGTDNQAVHGWTRESSRRDCSDVRTEKTVIGEAILSSSSDSLDHMAERTKLKEMAAQRAKQLQKEEEERTREQKAKALAKLEELNRRSAAQVMKQKPNDALSPRNSVQHQDDSGVDNSSGNNVVVANPPGDDLVKNTDSSLQPNTDSSRTSLSQDSESPIVMPLQMHHETNTTEVITEEVSSQSYVTSGSKHKQMGYRRRQKAPSEKSSGERSIMVENTSSKHQDEVVHERNPDEKPVTGEKKEISGNVVDANTLASNSNIMLHSGDPSLQHKKKNSRNARNKNKDEALMGSGLSSSAHSHENVEDHPSESSKPHPTSSVTEISSAPVQVSSNNTKSQYTGDSLVEPHQRPSKNVEEAHSRMNNHWKPQSSRRPTRNQQVNRAMDKVYGGETVIWAPIKPSNKNEQSEEVNQTSTVGSNSQSPQRIEHDMQSGTRTKRAEMERYVPKPVAKELLQQENTLKPSNYDNQSTLGDMPEKSYTDSKGSEMGKSDGSSVGRTDFIADTKNGEDSKHSRRGRAHASWRKRDSSESTLHLPSSTESWNFSDSTKLSNKPSDQHPPLPEQLRSDGWESSSNYVPKDSVVSPALTKDQVVLSRQKRHQAHSVVGSNYGNPDGRNDKSDVASGTLDMNETDMRNSIKGDNKNAVGEHIKPHSHWKPKSQTYFHNQQQSRENGGQRHISHDVRPEKFTSSFQSSHSSNENNSTLTQKDVSHAVREAGHEDSTGVEMGAFNSDLANEQMHGPKPVLQTNTSLPPGDINAQHENQVPPQRRHGNRGGRFNRGQETAYRSREMGQFPGKSSAQINEDQRKNNPHFGYQPVGSFNKPSNLYQLHSNIDQDTQGHHTRQRYKERIQTQTRNPGRFVRRNSGATAHVDDSHKSEE</sequence>
<feature type="region of interest" description="Disordered" evidence="1">
    <location>
        <begin position="45"/>
        <end position="237"/>
    </location>
</feature>
<feature type="compositionally biased region" description="Low complexity" evidence="1">
    <location>
        <begin position="1395"/>
        <end position="1408"/>
    </location>
</feature>
<dbReference type="PANTHER" id="PTHR34805:SF1">
    <property type="entry name" value="PROTEIN MODIFIER OF SNC1 1"/>
    <property type="match status" value="1"/>
</dbReference>
<dbReference type="Proteomes" id="UP001327560">
    <property type="component" value="Chromosome 1"/>
</dbReference>
<feature type="compositionally biased region" description="Low complexity" evidence="1">
    <location>
        <begin position="76"/>
        <end position="85"/>
    </location>
</feature>
<feature type="compositionally biased region" description="Polar residues" evidence="1">
    <location>
        <begin position="1020"/>
        <end position="1047"/>
    </location>
</feature>
<feature type="compositionally biased region" description="Polar residues" evidence="1">
    <location>
        <begin position="1235"/>
        <end position="1259"/>
    </location>
</feature>
<feature type="compositionally biased region" description="Polar residues" evidence="1">
    <location>
        <begin position="1364"/>
        <end position="1378"/>
    </location>
</feature>
<feature type="compositionally biased region" description="Polar residues" evidence="1">
    <location>
        <begin position="1527"/>
        <end position="1542"/>
    </location>
</feature>
<feature type="compositionally biased region" description="Basic residues" evidence="1">
    <location>
        <begin position="1218"/>
        <end position="1228"/>
    </location>
</feature>
<accession>A0AAQ3JSK8</accession>
<feature type="compositionally biased region" description="Basic and acidic residues" evidence="1">
    <location>
        <begin position="478"/>
        <end position="488"/>
    </location>
</feature>
<feature type="compositionally biased region" description="Basic and acidic residues" evidence="1">
    <location>
        <begin position="1180"/>
        <end position="1195"/>
    </location>
</feature>
<proteinExistence type="predicted"/>
<organism evidence="2 3">
    <name type="scientific">Canna indica</name>
    <name type="common">Indian-shot</name>
    <dbReference type="NCBI Taxonomy" id="4628"/>
    <lineage>
        <taxon>Eukaryota</taxon>
        <taxon>Viridiplantae</taxon>
        <taxon>Streptophyta</taxon>
        <taxon>Embryophyta</taxon>
        <taxon>Tracheophyta</taxon>
        <taxon>Spermatophyta</taxon>
        <taxon>Magnoliopsida</taxon>
        <taxon>Liliopsida</taxon>
        <taxon>Zingiberales</taxon>
        <taxon>Cannaceae</taxon>
        <taxon>Canna</taxon>
    </lineage>
</organism>
<reference evidence="2 3" key="1">
    <citation type="submission" date="2023-10" db="EMBL/GenBank/DDBJ databases">
        <title>Chromosome-scale genome assembly provides insights into flower coloration mechanisms of Canna indica.</title>
        <authorList>
            <person name="Li C."/>
        </authorList>
    </citation>
    <scope>NUCLEOTIDE SEQUENCE [LARGE SCALE GENOMIC DNA]</scope>
    <source>
        <tissue evidence="2">Flower</tissue>
    </source>
</reference>
<dbReference type="InterPro" id="IPR038808">
    <property type="entry name" value="MOS1-like"/>
</dbReference>
<feature type="compositionally biased region" description="Basic and acidic residues" evidence="1">
    <location>
        <begin position="1337"/>
        <end position="1356"/>
    </location>
</feature>
<feature type="region of interest" description="Disordered" evidence="1">
    <location>
        <begin position="759"/>
        <end position="781"/>
    </location>
</feature>
<dbReference type="EMBL" id="CP136890">
    <property type="protein sequence ID" value="WOK95131.1"/>
    <property type="molecule type" value="Genomic_DNA"/>
</dbReference>
<feature type="region of interest" description="Disordered" evidence="1">
    <location>
        <begin position="883"/>
        <end position="1585"/>
    </location>
</feature>
<feature type="region of interest" description="Disordered" evidence="1">
    <location>
        <begin position="794"/>
        <end position="870"/>
    </location>
</feature>